<gene>
    <name evidence="2" type="ORF">SORBI_3001G262200</name>
</gene>
<accession>A0A1B6QL79</accession>
<dbReference type="PANTHER" id="PTHR33063">
    <property type="entry name" value="OS02G0583500 PROTEIN"/>
    <property type="match status" value="1"/>
</dbReference>
<feature type="region of interest" description="Disordered" evidence="1">
    <location>
        <begin position="222"/>
        <end position="247"/>
    </location>
</feature>
<dbReference type="ExpressionAtlas" id="A0A1B6QL79">
    <property type="expression patterns" value="baseline and differential"/>
</dbReference>
<feature type="compositionally biased region" description="Basic residues" evidence="1">
    <location>
        <begin position="1"/>
        <end position="14"/>
    </location>
</feature>
<organism evidence="2 3">
    <name type="scientific">Sorghum bicolor</name>
    <name type="common">Sorghum</name>
    <name type="synonym">Sorghum vulgare</name>
    <dbReference type="NCBI Taxonomy" id="4558"/>
    <lineage>
        <taxon>Eukaryota</taxon>
        <taxon>Viridiplantae</taxon>
        <taxon>Streptophyta</taxon>
        <taxon>Embryophyta</taxon>
        <taxon>Tracheophyta</taxon>
        <taxon>Spermatophyta</taxon>
        <taxon>Magnoliopsida</taxon>
        <taxon>Liliopsida</taxon>
        <taxon>Poales</taxon>
        <taxon>Poaceae</taxon>
        <taxon>PACMAD clade</taxon>
        <taxon>Panicoideae</taxon>
        <taxon>Andropogonodae</taxon>
        <taxon>Andropogoneae</taxon>
        <taxon>Sorghinae</taxon>
        <taxon>Sorghum</taxon>
    </lineage>
</organism>
<dbReference type="Gramene" id="KXG38655">
    <property type="protein sequence ID" value="KXG38655"/>
    <property type="gene ID" value="SORBI_3001G262200"/>
</dbReference>
<protein>
    <submittedName>
        <fullName evidence="2">Uncharacterized protein</fullName>
    </submittedName>
</protein>
<evidence type="ECO:0000313" key="2">
    <source>
        <dbReference type="EMBL" id="KXG38655.1"/>
    </source>
</evidence>
<keyword evidence="3" id="KW-1185">Reference proteome</keyword>
<proteinExistence type="predicted"/>
<dbReference type="InParanoid" id="A0A1B6QL79"/>
<reference evidence="3" key="2">
    <citation type="journal article" date="2018" name="Plant J.">
        <title>The Sorghum bicolor reference genome: improved assembly, gene annotations, a transcriptome atlas, and signatures of genome organization.</title>
        <authorList>
            <person name="McCormick R.F."/>
            <person name="Truong S.K."/>
            <person name="Sreedasyam A."/>
            <person name="Jenkins J."/>
            <person name="Shu S."/>
            <person name="Sims D."/>
            <person name="Kennedy M."/>
            <person name="Amirebrahimi M."/>
            <person name="Weers B.D."/>
            <person name="McKinley B."/>
            <person name="Mattison A."/>
            <person name="Morishige D.T."/>
            <person name="Grimwood J."/>
            <person name="Schmutz J."/>
            <person name="Mullet J.E."/>
        </authorList>
    </citation>
    <scope>NUCLEOTIDE SEQUENCE [LARGE SCALE GENOMIC DNA]</scope>
    <source>
        <strain evidence="3">cv. BTx623</strain>
    </source>
</reference>
<evidence type="ECO:0000313" key="3">
    <source>
        <dbReference type="Proteomes" id="UP000000768"/>
    </source>
</evidence>
<dbReference type="EMBL" id="CM000760">
    <property type="protein sequence ID" value="KXG38655.1"/>
    <property type="molecule type" value="Genomic_DNA"/>
</dbReference>
<reference evidence="2 3" key="1">
    <citation type="journal article" date="2009" name="Nature">
        <title>The Sorghum bicolor genome and the diversification of grasses.</title>
        <authorList>
            <person name="Paterson A.H."/>
            <person name="Bowers J.E."/>
            <person name="Bruggmann R."/>
            <person name="Dubchak I."/>
            <person name="Grimwood J."/>
            <person name="Gundlach H."/>
            <person name="Haberer G."/>
            <person name="Hellsten U."/>
            <person name="Mitros T."/>
            <person name="Poliakov A."/>
            <person name="Schmutz J."/>
            <person name="Spannagl M."/>
            <person name="Tang H."/>
            <person name="Wang X."/>
            <person name="Wicker T."/>
            <person name="Bharti A.K."/>
            <person name="Chapman J."/>
            <person name="Feltus F.A."/>
            <person name="Gowik U."/>
            <person name="Grigoriev I.V."/>
            <person name="Lyons E."/>
            <person name="Maher C.A."/>
            <person name="Martis M."/>
            <person name="Narechania A."/>
            <person name="Otillar R.P."/>
            <person name="Penning B.W."/>
            <person name="Salamov A.A."/>
            <person name="Wang Y."/>
            <person name="Zhang L."/>
            <person name="Carpita N.C."/>
            <person name="Freeling M."/>
            <person name="Gingle A.R."/>
            <person name="Hash C.T."/>
            <person name="Keller B."/>
            <person name="Klein P."/>
            <person name="Kresovich S."/>
            <person name="McCann M.C."/>
            <person name="Ming R."/>
            <person name="Peterson D.G."/>
            <person name="Mehboob-ur-Rahman"/>
            <person name="Ware D."/>
            <person name="Westhoff P."/>
            <person name="Mayer K.F."/>
            <person name="Messing J."/>
            <person name="Rokhsar D.S."/>
        </authorList>
    </citation>
    <scope>NUCLEOTIDE SEQUENCE [LARGE SCALE GENOMIC DNA]</scope>
    <source>
        <strain evidence="3">cv. BTx623</strain>
    </source>
</reference>
<feature type="non-terminal residue" evidence="2">
    <location>
        <position position="1"/>
    </location>
</feature>
<dbReference type="FunCoup" id="A0A1B6QL79">
    <property type="interactions" value="159"/>
</dbReference>
<name>A0A1B6QL79_SORBI</name>
<sequence length="355" mass="38992">MGPGKRTRGGKKPPRPPAILPDSVATCCLTPTSTTMVPGKRTPGAKRTPCGKSSPSRSSSVLPDPATIPHLSPMSNTMPEILDQEDIDLSSLRARNILRNNQYAQRLGVRRLAELLQSSFAKKRSALLLEEDVGNSMLPPGDCVKAGTGRTSKRVLAPENKEETMRCTRQRAAREQMSTTSLIEATEGGLEPEFSANQNQGETNNIEQGNLTLSIEVEPMGLNTTEGGTLTGTRQVGPRGKSMGKEIDSISRGLGTMIPIIVKEGKRRLEAPMQAAKLASESGIIIRQHIPIYTNWTEYKKDRHQLNNLKGKLKAKKKYFDGVPANQVRTTSPLKCMTDEQWRKLVDMWSSPKHK</sequence>
<dbReference type="PANTHER" id="PTHR33063:SF16">
    <property type="entry name" value="OS02G0241300 PROTEIN"/>
    <property type="match status" value="1"/>
</dbReference>
<dbReference type="AlphaFoldDB" id="A0A1B6QL79"/>
<feature type="region of interest" description="Disordered" evidence="1">
    <location>
        <begin position="1"/>
        <end position="77"/>
    </location>
</feature>
<evidence type="ECO:0000256" key="1">
    <source>
        <dbReference type="SAM" id="MobiDB-lite"/>
    </source>
</evidence>
<dbReference type="Proteomes" id="UP000000768">
    <property type="component" value="Chromosome 1"/>
</dbReference>
<dbReference type="OMA" id="TEYKKDR"/>
<feature type="compositionally biased region" description="Low complexity" evidence="1">
    <location>
        <begin position="222"/>
        <end position="233"/>
    </location>
</feature>